<feature type="non-terminal residue" evidence="11">
    <location>
        <position position="227"/>
    </location>
</feature>
<sequence>MSLVKCELSKNPENEDLFDDHDPEKLFTDLREIGRGNFGTVFYAKNIKTDEVVAIKKMSYNGKQPRERWQAILKEVKLLKLCNHKNTVSCKGCLLKEHTAWLVMEYCVGSASDVLELADFGSAALLARAKSFVGTPYWMAPEVILAMGEGQYDGKVDVWSLGITCVELAERDPPLFNMNAMSALYHIAQNDPPMLSSPENWSSSFVEFVQECLRKQPSVRPTAEDLL</sequence>
<dbReference type="PROSITE" id="PS50011">
    <property type="entry name" value="PROTEIN_KINASE_DOM"/>
    <property type="match status" value="1"/>
</dbReference>
<dbReference type="EMBL" id="CALNXK010000001">
    <property type="protein sequence ID" value="CAH3032741.1"/>
    <property type="molecule type" value="Genomic_DNA"/>
</dbReference>
<gene>
    <name evidence="11" type="ORF">PLOB_00000259</name>
</gene>
<keyword evidence="6 9" id="KW-0067">ATP-binding</keyword>
<dbReference type="Gene3D" id="3.30.200.20">
    <property type="entry name" value="Phosphorylase Kinase, domain 1"/>
    <property type="match status" value="1"/>
</dbReference>
<comment type="catalytic activity">
    <reaction evidence="7">
        <text>L-threonyl-[protein] + ATP = O-phospho-L-threonyl-[protein] + ADP + H(+)</text>
        <dbReference type="Rhea" id="RHEA:46608"/>
        <dbReference type="Rhea" id="RHEA-COMP:11060"/>
        <dbReference type="Rhea" id="RHEA-COMP:11605"/>
        <dbReference type="ChEBI" id="CHEBI:15378"/>
        <dbReference type="ChEBI" id="CHEBI:30013"/>
        <dbReference type="ChEBI" id="CHEBI:30616"/>
        <dbReference type="ChEBI" id="CHEBI:61977"/>
        <dbReference type="ChEBI" id="CHEBI:456216"/>
        <dbReference type="EC" id="2.7.11.1"/>
    </reaction>
</comment>
<keyword evidence="5" id="KW-0418">Kinase</keyword>
<dbReference type="PANTHER" id="PTHR47167:SF4">
    <property type="entry name" value="SERINE_THREONINE-PROTEIN KINASE TAO"/>
    <property type="match status" value="1"/>
</dbReference>
<name>A0ABN8MS05_9CNID</name>
<keyword evidence="4 9" id="KW-0547">Nucleotide-binding</keyword>
<evidence type="ECO:0000313" key="11">
    <source>
        <dbReference type="EMBL" id="CAH3032741.1"/>
    </source>
</evidence>
<evidence type="ECO:0000256" key="2">
    <source>
        <dbReference type="ARBA" id="ARBA00022527"/>
    </source>
</evidence>
<keyword evidence="12" id="KW-1185">Reference proteome</keyword>
<evidence type="ECO:0000256" key="8">
    <source>
        <dbReference type="ARBA" id="ARBA00048679"/>
    </source>
</evidence>
<keyword evidence="2" id="KW-0723">Serine/threonine-protein kinase</keyword>
<dbReference type="PROSITE" id="PS00107">
    <property type="entry name" value="PROTEIN_KINASE_ATP"/>
    <property type="match status" value="1"/>
</dbReference>
<dbReference type="SUPFAM" id="SSF56112">
    <property type="entry name" value="Protein kinase-like (PK-like)"/>
    <property type="match status" value="1"/>
</dbReference>
<dbReference type="Proteomes" id="UP001159405">
    <property type="component" value="Unassembled WGS sequence"/>
</dbReference>
<dbReference type="Gene3D" id="1.10.510.10">
    <property type="entry name" value="Transferase(Phosphotransferase) domain 1"/>
    <property type="match status" value="1"/>
</dbReference>
<evidence type="ECO:0000256" key="3">
    <source>
        <dbReference type="ARBA" id="ARBA00022679"/>
    </source>
</evidence>
<keyword evidence="3" id="KW-0808">Transferase</keyword>
<evidence type="ECO:0000259" key="10">
    <source>
        <dbReference type="PROSITE" id="PS50011"/>
    </source>
</evidence>
<dbReference type="PANTHER" id="PTHR47167">
    <property type="entry name" value="SERINE/THREONINE-PROTEIN KINASE TAO1-LIKE PROTEIN"/>
    <property type="match status" value="1"/>
</dbReference>
<evidence type="ECO:0000256" key="4">
    <source>
        <dbReference type="ARBA" id="ARBA00022741"/>
    </source>
</evidence>
<proteinExistence type="predicted"/>
<dbReference type="InterPro" id="IPR000719">
    <property type="entry name" value="Prot_kinase_dom"/>
</dbReference>
<protein>
    <recommendedName>
        <fullName evidence="1">non-specific serine/threonine protein kinase</fullName>
        <ecNumber evidence="1">2.7.11.1</ecNumber>
    </recommendedName>
</protein>
<comment type="catalytic activity">
    <reaction evidence="8">
        <text>L-seryl-[protein] + ATP = O-phospho-L-seryl-[protein] + ADP + H(+)</text>
        <dbReference type="Rhea" id="RHEA:17989"/>
        <dbReference type="Rhea" id="RHEA-COMP:9863"/>
        <dbReference type="Rhea" id="RHEA-COMP:11604"/>
        <dbReference type="ChEBI" id="CHEBI:15378"/>
        <dbReference type="ChEBI" id="CHEBI:29999"/>
        <dbReference type="ChEBI" id="CHEBI:30616"/>
        <dbReference type="ChEBI" id="CHEBI:83421"/>
        <dbReference type="ChEBI" id="CHEBI:456216"/>
        <dbReference type="EC" id="2.7.11.1"/>
    </reaction>
</comment>
<feature type="domain" description="Protein kinase" evidence="10">
    <location>
        <begin position="27"/>
        <end position="227"/>
    </location>
</feature>
<feature type="binding site" evidence="9">
    <location>
        <position position="57"/>
    </location>
    <ligand>
        <name>ATP</name>
        <dbReference type="ChEBI" id="CHEBI:30616"/>
    </ligand>
</feature>
<evidence type="ECO:0000256" key="5">
    <source>
        <dbReference type="ARBA" id="ARBA00022777"/>
    </source>
</evidence>
<evidence type="ECO:0000313" key="12">
    <source>
        <dbReference type="Proteomes" id="UP001159405"/>
    </source>
</evidence>
<dbReference type="InterPro" id="IPR051234">
    <property type="entry name" value="TAO_STE20_kinase"/>
</dbReference>
<dbReference type="EC" id="2.7.11.1" evidence="1"/>
<evidence type="ECO:0000256" key="6">
    <source>
        <dbReference type="ARBA" id="ARBA00022840"/>
    </source>
</evidence>
<accession>A0ABN8MS05</accession>
<dbReference type="InterPro" id="IPR011009">
    <property type="entry name" value="Kinase-like_dom_sf"/>
</dbReference>
<evidence type="ECO:0000256" key="9">
    <source>
        <dbReference type="PROSITE-ProRule" id="PRU10141"/>
    </source>
</evidence>
<reference evidence="11 12" key="1">
    <citation type="submission" date="2022-05" db="EMBL/GenBank/DDBJ databases">
        <authorList>
            <consortium name="Genoscope - CEA"/>
            <person name="William W."/>
        </authorList>
    </citation>
    <scope>NUCLEOTIDE SEQUENCE [LARGE SCALE GENOMIC DNA]</scope>
</reference>
<comment type="caution">
    <text evidence="11">The sequence shown here is derived from an EMBL/GenBank/DDBJ whole genome shotgun (WGS) entry which is preliminary data.</text>
</comment>
<evidence type="ECO:0000256" key="7">
    <source>
        <dbReference type="ARBA" id="ARBA00047899"/>
    </source>
</evidence>
<organism evidence="11 12">
    <name type="scientific">Porites lobata</name>
    <dbReference type="NCBI Taxonomy" id="104759"/>
    <lineage>
        <taxon>Eukaryota</taxon>
        <taxon>Metazoa</taxon>
        <taxon>Cnidaria</taxon>
        <taxon>Anthozoa</taxon>
        <taxon>Hexacorallia</taxon>
        <taxon>Scleractinia</taxon>
        <taxon>Fungiina</taxon>
        <taxon>Poritidae</taxon>
        <taxon>Porites</taxon>
    </lineage>
</organism>
<dbReference type="Pfam" id="PF00069">
    <property type="entry name" value="Pkinase"/>
    <property type="match status" value="2"/>
</dbReference>
<evidence type="ECO:0000256" key="1">
    <source>
        <dbReference type="ARBA" id="ARBA00012513"/>
    </source>
</evidence>
<dbReference type="InterPro" id="IPR017441">
    <property type="entry name" value="Protein_kinase_ATP_BS"/>
</dbReference>